<sequence length="105" mass="12139">MQGEKKKGGEILEEDFTFAYEKFLMDCTLGSKINLIIRAEEINIKKKFFERLKKKCGAEEAKILLENAGEAADAFYLFFQNKYAAQMQNLYDKAVEEWINSSGQH</sequence>
<protein>
    <submittedName>
        <fullName evidence="1">Uncharacterized protein</fullName>
    </submittedName>
</protein>
<proteinExistence type="predicted"/>
<reference evidence="3 4" key="1">
    <citation type="submission" date="2015-09" db="EMBL/GenBank/DDBJ databases">
        <authorList>
            <consortium name="Pathogen Informatics"/>
        </authorList>
    </citation>
    <scope>NUCLEOTIDE SEQUENCE [LARGE SCALE GENOMIC DNA]</scope>
    <source>
        <strain evidence="2 4">2789STDY5834835</strain>
        <strain evidence="1 3">2789STDY5834966</strain>
    </source>
</reference>
<dbReference type="RefSeq" id="WP_055182857.1">
    <property type="nucleotide sequence ID" value="NZ_BLYK01000022.1"/>
</dbReference>
<dbReference type="EMBL" id="CYYC01000016">
    <property type="protein sequence ID" value="CUM98893.1"/>
    <property type="molecule type" value="Genomic_DNA"/>
</dbReference>
<evidence type="ECO:0000313" key="4">
    <source>
        <dbReference type="Proteomes" id="UP000095679"/>
    </source>
</evidence>
<evidence type="ECO:0000313" key="3">
    <source>
        <dbReference type="Proteomes" id="UP000095390"/>
    </source>
</evidence>
<dbReference type="AlphaFoldDB" id="A0A173T7Y9"/>
<organism evidence="1 3">
    <name type="scientific">Anaerobutyricum hallii</name>
    <dbReference type="NCBI Taxonomy" id="39488"/>
    <lineage>
        <taxon>Bacteria</taxon>
        <taxon>Bacillati</taxon>
        <taxon>Bacillota</taxon>
        <taxon>Clostridia</taxon>
        <taxon>Lachnospirales</taxon>
        <taxon>Lachnospiraceae</taxon>
        <taxon>Anaerobutyricum</taxon>
    </lineage>
</organism>
<dbReference type="Proteomes" id="UP000095679">
    <property type="component" value="Unassembled WGS sequence"/>
</dbReference>
<evidence type="ECO:0000313" key="2">
    <source>
        <dbReference type="EMBL" id="CUO55915.1"/>
    </source>
</evidence>
<evidence type="ECO:0000313" key="1">
    <source>
        <dbReference type="EMBL" id="CUM98893.1"/>
    </source>
</evidence>
<accession>A0A173T7Y9</accession>
<dbReference type="EMBL" id="CYZL01000017">
    <property type="protein sequence ID" value="CUO55915.1"/>
    <property type="molecule type" value="Genomic_DNA"/>
</dbReference>
<dbReference type="Proteomes" id="UP000095390">
    <property type="component" value="Unassembled WGS sequence"/>
</dbReference>
<name>A0A173T7Y9_9FIRM</name>
<dbReference type="OrthoDB" id="2086293at2"/>
<gene>
    <name evidence="2" type="ORF">ERS852450_01991</name>
    <name evidence="1" type="ORF">ERS852578_01496</name>
</gene>